<evidence type="ECO:0000313" key="10">
    <source>
        <dbReference type="EMBL" id="CAG8335581.1"/>
    </source>
</evidence>
<dbReference type="GO" id="GO:0000978">
    <property type="term" value="F:RNA polymerase II cis-regulatory region sequence-specific DNA binding"/>
    <property type="evidence" value="ECO:0007669"/>
    <property type="project" value="InterPro"/>
</dbReference>
<dbReference type="Gene3D" id="3.30.160.60">
    <property type="entry name" value="Classic Zinc Finger"/>
    <property type="match status" value="1"/>
</dbReference>
<dbReference type="CDD" id="cd12148">
    <property type="entry name" value="fungal_TF_MHR"/>
    <property type="match status" value="1"/>
</dbReference>
<dbReference type="GO" id="GO:0006351">
    <property type="term" value="P:DNA-templated transcription"/>
    <property type="evidence" value="ECO:0007669"/>
    <property type="project" value="InterPro"/>
</dbReference>
<keyword evidence="4 7" id="KW-0863">Zinc-finger</keyword>
<dbReference type="Pfam" id="PF04082">
    <property type="entry name" value="Fungal_trans"/>
    <property type="match status" value="1"/>
</dbReference>
<evidence type="ECO:0000256" key="2">
    <source>
        <dbReference type="ARBA" id="ARBA00022723"/>
    </source>
</evidence>
<feature type="domain" description="C2H2-type" evidence="9">
    <location>
        <begin position="59"/>
        <end position="85"/>
    </location>
</feature>
<dbReference type="GO" id="GO:0005634">
    <property type="term" value="C:nucleus"/>
    <property type="evidence" value="ECO:0007669"/>
    <property type="project" value="UniProtKB-SubCell"/>
</dbReference>
<dbReference type="GO" id="GO:0000785">
    <property type="term" value="C:chromatin"/>
    <property type="evidence" value="ECO:0007669"/>
    <property type="project" value="TreeGrafter"/>
</dbReference>
<dbReference type="PROSITE" id="PS50157">
    <property type="entry name" value="ZINC_FINGER_C2H2_2"/>
    <property type="match status" value="1"/>
</dbReference>
<protein>
    <recommendedName>
        <fullName evidence="9">C2H2-type domain-containing protein</fullName>
    </recommendedName>
</protein>
<name>A0A9W4IS05_9EURO</name>
<feature type="region of interest" description="Disordered" evidence="8">
    <location>
        <begin position="377"/>
        <end position="411"/>
    </location>
</feature>
<dbReference type="GO" id="GO:0008270">
    <property type="term" value="F:zinc ion binding"/>
    <property type="evidence" value="ECO:0007669"/>
    <property type="project" value="UniProtKB-KW"/>
</dbReference>
<dbReference type="Proteomes" id="UP001152646">
    <property type="component" value="Unassembled WGS sequence"/>
</dbReference>
<dbReference type="InterPro" id="IPR007219">
    <property type="entry name" value="XnlR_reg_dom"/>
</dbReference>
<dbReference type="PANTHER" id="PTHR40626:SF10">
    <property type="entry name" value="C2H2-TYPE DOMAIN-CONTAINING PROTEIN"/>
    <property type="match status" value="1"/>
</dbReference>
<evidence type="ECO:0000313" key="11">
    <source>
        <dbReference type="Proteomes" id="UP001152646"/>
    </source>
</evidence>
<reference evidence="10" key="1">
    <citation type="submission" date="2021-07" db="EMBL/GenBank/DDBJ databases">
        <authorList>
            <person name="Branca A.L. A."/>
        </authorList>
    </citation>
    <scope>NUCLEOTIDE SEQUENCE</scope>
</reference>
<dbReference type="PANTHER" id="PTHR40626">
    <property type="entry name" value="MIP31509P"/>
    <property type="match status" value="1"/>
</dbReference>
<evidence type="ECO:0000256" key="1">
    <source>
        <dbReference type="ARBA" id="ARBA00004123"/>
    </source>
</evidence>
<evidence type="ECO:0000259" key="9">
    <source>
        <dbReference type="PROSITE" id="PS50157"/>
    </source>
</evidence>
<sequence>MPRGRPKSQLAPCRFCHREFKRLEHLKRHERTRGYCPSKVQFLAIANLAIVLDTQEKPFQCQCGQSFSRQDLLSRHERLHHPQGSTARPNSALVSPEIIEEPENRSFLQDENLTQLPSSLHRSSLSDTTLSTPCNLPPLAESSYGMDLTQDALQLPDLSWDYDAFSFPDFIPSQFLDTDISLSDLFQQAPAQKELDTNAFAASGPVPGPQDHTLAQNQSSLLHNSLHDNMNLKHPPRFPSMGDQLDISNMDTRSDVANCPWAVSPSNYKAIVDKIATSKPTLLDTAFPSKGALVRYLEGYFRKFHDHLPFLHVASFRPENIGIELLLSMAALGAFYCFEHVEGYRLYGATRSLIESDLKSRRTELINQLTSRAPRYVGKDSTLSPLTSSSPILSHTTETPRPDSSSVEEEGSQARLERAQALIILTAVGTWGDKSLLQDSLAMSGQLAELVRQLGIGLPDDVSNMNLGWVAWVAHEQLRRTLLVAYIILNLNSIISNTPPMVLNQQVALCLPSCEAEWGANSSVAWQHHREVSALRERPFVQTLNQLFVGQSICDEWGVSAFSNYVLIHAIIQNIYFEIQVRPENSPAPPELLKSFERALQLWQNSWETTWESTLDPNSPKGPIGFNATALLRLAYIRLNIRTRLFHNFVNSDISKTKEIIASFRDISITRNAPLDRTILQCIHALSIPVRVGIQNVACTQVMHWGIQHSISHLECALLLTLWVQNIAEAVQANGIATLRGDEIKLLTMAKGLVRETHLQGSIHYQEETAANIRRLAISIARLWAEISSGTHIFDIVRRVGICLSVISDTLEVEHPVL</sequence>
<dbReference type="InterPro" id="IPR036236">
    <property type="entry name" value="Znf_C2H2_sf"/>
</dbReference>
<dbReference type="InterPro" id="IPR051059">
    <property type="entry name" value="VerF-like"/>
</dbReference>
<feature type="compositionally biased region" description="Low complexity" evidence="8">
    <location>
        <begin position="381"/>
        <end position="397"/>
    </location>
</feature>
<evidence type="ECO:0000256" key="6">
    <source>
        <dbReference type="ARBA" id="ARBA00023242"/>
    </source>
</evidence>
<proteinExistence type="predicted"/>
<dbReference type="OrthoDB" id="654211at2759"/>
<evidence type="ECO:0000256" key="7">
    <source>
        <dbReference type="PROSITE-ProRule" id="PRU00042"/>
    </source>
</evidence>
<gene>
    <name evidence="10" type="ORF">PSALAMII_LOCUS2760</name>
</gene>
<evidence type="ECO:0000256" key="5">
    <source>
        <dbReference type="ARBA" id="ARBA00022833"/>
    </source>
</evidence>
<dbReference type="FunFam" id="3.30.160.60:FF:000100">
    <property type="entry name" value="Zinc finger 45-like"/>
    <property type="match status" value="1"/>
</dbReference>
<keyword evidence="2" id="KW-0479">Metal-binding</keyword>
<dbReference type="SUPFAM" id="SSF57667">
    <property type="entry name" value="beta-beta-alpha zinc fingers"/>
    <property type="match status" value="1"/>
</dbReference>
<evidence type="ECO:0000256" key="4">
    <source>
        <dbReference type="ARBA" id="ARBA00022771"/>
    </source>
</evidence>
<dbReference type="EMBL" id="CAJVPA010000110">
    <property type="protein sequence ID" value="CAG8335581.1"/>
    <property type="molecule type" value="Genomic_DNA"/>
</dbReference>
<dbReference type="GO" id="GO:0000981">
    <property type="term" value="F:DNA-binding transcription factor activity, RNA polymerase II-specific"/>
    <property type="evidence" value="ECO:0007669"/>
    <property type="project" value="InterPro"/>
</dbReference>
<dbReference type="AlphaFoldDB" id="A0A9W4IS05"/>
<evidence type="ECO:0000256" key="3">
    <source>
        <dbReference type="ARBA" id="ARBA00022737"/>
    </source>
</evidence>
<keyword evidence="3" id="KW-0677">Repeat</keyword>
<keyword evidence="6" id="KW-0539">Nucleus</keyword>
<evidence type="ECO:0000256" key="8">
    <source>
        <dbReference type="SAM" id="MobiDB-lite"/>
    </source>
</evidence>
<accession>A0A9W4IS05</accession>
<comment type="subcellular location">
    <subcellularLocation>
        <location evidence="1">Nucleus</location>
    </subcellularLocation>
</comment>
<dbReference type="InterPro" id="IPR013087">
    <property type="entry name" value="Znf_C2H2_type"/>
</dbReference>
<organism evidence="10 11">
    <name type="scientific">Penicillium salamii</name>
    <dbReference type="NCBI Taxonomy" id="1612424"/>
    <lineage>
        <taxon>Eukaryota</taxon>
        <taxon>Fungi</taxon>
        <taxon>Dikarya</taxon>
        <taxon>Ascomycota</taxon>
        <taxon>Pezizomycotina</taxon>
        <taxon>Eurotiomycetes</taxon>
        <taxon>Eurotiomycetidae</taxon>
        <taxon>Eurotiales</taxon>
        <taxon>Aspergillaceae</taxon>
        <taxon>Penicillium</taxon>
    </lineage>
</organism>
<comment type="caution">
    <text evidence="10">The sequence shown here is derived from an EMBL/GenBank/DDBJ whole genome shotgun (WGS) entry which is preliminary data.</text>
</comment>
<keyword evidence="5" id="KW-0862">Zinc</keyword>